<evidence type="ECO:0000256" key="2">
    <source>
        <dbReference type="ARBA" id="ARBA00022737"/>
    </source>
</evidence>
<dbReference type="GO" id="GO:0043186">
    <property type="term" value="C:P granule"/>
    <property type="evidence" value="ECO:0007669"/>
    <property type="project" value="UniProtKB-ARBA"/>
</dbReference>
<dbReference type="InterPro" id="IPR000571">
    <property type="entry name" value="Znf_CCCH"/>
</dbReference>
<sequence length="201" mass="22644">MFVQTTNQSNTLSNFILTCAFPAGAPVTNYPPSLSHTSSPGSSVYEASTKTEAVHKLESYQLQASRDPCTIPDELREEMKRMKRQEGAFKTALCLSHKRGKTCIYGEQCKFAHGVHELRCQQAKKNHRNYKTVLCDKFTTTGYCKYGIRCQFIHRSMDATNVTRPIDTADFKLDVQSDLSRAFALDSSSFLPNWHCSALLN</sequence>
<dbReference type="RefSeq" id="NP_503020.1">
    <property type="nucleotide sequence ID" value="NM_070619.3"/>
</dbReference>
<dbReference type="Bgee" id="WBGene00013797">
    <property type="expression patterns" value="Expressed in embryo and 2 other cell types or tissues"/>
</dbReference>
<dbReference type="OrthoDB" id="410307at2759"/>
<dbReference type="InParanoid" id="Q9U2V1"/>
<feature type="domain" description="C3H1-type" evidence="6">
    <location>
        <begin position="129"/>
        <end position="157"/>
    </location>
</feature>
<dbReference type="PaxDb" id="6239-Y116A8C.20"/>
<dbReference type="GO" id="GO:0005829">
    <property type="term" value="C:cytosol"/>
    <property type="evidence" value="ECO:0000318"/>
    <property type="project" value="GO_Central"/>
</dbReference>
<dbReference type="PROSITE" id="PS50103">
    <property type="entry name" value="ZF_C3H1"/>
    <property type="match status" value="2"/>
</dbReference>
<dbReference type="WormBase" id="Y116A8C.20">
    <property type="protein sequence ID" value="CE23329"/>
    <property type="gene ID" value="WBGene00013797"/>
</dbReference>
<evidence type="ECO:0000256" key="1">
    <source>
        <dbReference type="ARBA" id="ARBA00022723"/>
    </source>
</evidence>
<dbReference type="SMR" id="Q9U2V1"/>
<name>Q9U2V1_CAEEL</name>
<dbReference type="AGR" id="WB:WBGene00013797"/>
<dbReference type="STRING" id="6239.Y116A8C.20.1"/>
<feature type="zinc finger region" description="C3H1-type" evidence="5">
    <location>
        <begin position="88"/>
        <end position="116"/>
    </location>
</feature>
<evidence type="ECO:0000259" key="6">
    <source>
        <dbReference type="PROSITE" id="PS50103"/>
    </source>
</evidence>
<keyword evidence="3 5" id="KW-0863">Zinc-finger</keyword>
<dbReference type="GO" id="GO:0008270">
    <property type="term" value="F:zinc ion binding"/>
    <property type="evidence" value="ECO:0007669"/>
    <property type="project" value="UniProtKB-KW"/>
</dbReference>
<dbReference type="Gene3D" id="6.10.250.3220">
    <property type="match status" value="1"/>
</dbReference>
<dbReference type="UCSC" id="Y116A8C.20">
    <property type="organism name" value="c. elegans"/>
</dbReference>
<evidence type="ECO:0000256" key="4">
    <source>
        <dbReference type="ARBA" id="ARBA00022833"/>
    </source>
</evidence>
<dbReference type="PANTHER" id="PTHR12547">
    <property type="entry name" value="CCCH ZINC FINGER/TIS11-RELATED"/>
    <property type="match status" value="1"/>
</dbReference>
<evidence type="ECO:0000313" key="9">
    <source>
        <dbReference type="WormBase" id="Y116A8C.20"/>
    </source>
</evidence>
<dbReference type="HOGENOM" id="CLU_092172_0_0_1"/>
<dbReference type="SUPFAM" id="SSF90229">
    <property type="entry name" value="CCCH zinc finger"/>
    <property type="match status" value="2"/>
</dbReference>
<dbReference type="Gene3D" id="4.10.1000.10">
    <property type="entry name" value="Zinc finger, CCCH-type"/>
    <property type="match status" value="1"/>
</dbReference>
<dbReference type="Reactome" id="R-CEL-450385">
    <property type="pathway name" value="Butyrate Response Factor 1 (BRF1) binds and destabilizes mRNA"/>
</dbReference>
<keyword evidence="4 5" id="KW-0862">Zinc</keyword>
<dbReference type="InterPro" id="IPR036855">
    <property type="entry name" value="Znf_CCCH_sf"/>
</dbReference>
<protein>
    <submittedName>
        <fullName evidence="7">C3H1-type domain-containing protein</fullName>
    </submittedName>
</protein>
<evidence type="ECO:0000313" key="8">
    <source>
        <dbReference type="Proteomes" id="UP000001940"/>
    </source>
</evidence>
<dbReference type="FunFam" id="4.10.1000.10:FF:000001">
    <property type="entry name" value="zinc finger CCCH domain-containing protein 15-like"/>
    <property type="match status" value="1"/>
</dbReference>
<dbReference type="KEGG" id="cel:CELE_Y116A8C.20"/>
<gene>
    <name evidence="7" type="ORF">CELE_Y116A8C.20</name>
    <name evidence="7 9" type="ORF">Y116A8C.20</name>
</gene>
<dbReference type="SMART" id="SM00356">
    <property type="entry name" value="ZnF_C3H1"/>
    <property type="match status" value="2"/>
</dbReference>
<organism evidence="7 8">
    <name type="scientific">Caenorhabditis elegans</name>
    <dbReference type="NCBI Taxonomy" id="6239"/>
    <lineage>
        <taxon>Eukaryota</taxon>
        <taxon>Metazoa</taxon>
        <taxon>Ecdysozoa</taxon>
        <taxon>Nematoda</taxon>
        <taxon>Chromadorea</taxon>
        <taxon>Rhabditida</taxon>
        <taxon>Rhabditina</taxon>
        <taxon>Rhabditomorpha</taxon>
        <taxon>Rhabditoidea</taxon>
        <taxon>Rhabditidae</taxon>
        <taxon>Peloderinae</taxon>
        <taxon>Caenorhabditis</taxon>
    </lineage>
</organism>
<dbReference type="GO" id="GO:0003730">
    <property type="term" value="F:mRNA 3'-UTR binding"/>
    <property type="evidence" value="ECO:0000318"/>
    <property type="project" value="GO_Central"/>
</dbReference>
<dbReference type="FunCoup" id="Q9U2V1">
    <property type="interactions" value="21"/>
</dbReference>
<feature type="zinc finger region" description="C3H1-type" evidence="5">
    <location>
        <begin position="129"/>
        <end position="157"/>
    </location>
</feature>
<evidence type="ECO:0000256" key="3">
    <source>
        <dbReference type="ARBA" id="ARBA00022771"/>
    </source>
</evidence>
<evidence type="ECO:0000313" key="7">
    <source>
        <dbReference type="EMBL" id="CAB55126.1"/>
    </source>
</evidence>
<dbReference type="Reactome" id="R-CEL-450513">
    <property type="pathway name" value="Tristetraprolin (TTP, ZFP36) binds and destabilizes mRNA"/>
</dbReference>
<dbReference type="InterPro" id="IPR045877">
    <property type="entry name" value="ZFP36-like"/>
</dbReference>
<feature type="domain" description="C3H1-type" evidence="6">
    <location>
        <begin position="88"/>
        <end position="116"/>
    </location>
</feature>
<dbReference type="PANTHER" id="PTHR12547:SF110">
    <property type="entry name" value="C3H1-TYPE DOMAIN-CONTAINING PROTEIN-RELATED"/>
    <property type="match status" value="1"/>
</dbReference>
<dbReference type="Proteomes" id="UP000001940">
    <property type="component" value="Chromosome IV"/>
</dbReference>
<dbReference type="Pfam" id="PF00642">
    <property type="entry name" value="zf-CCCH"/>
    <property type="match status" value="2"/>
</dbReference>
<dbReference type="GO" id="GO:0010468">
    <property type="term" value="P:regulation of gene expression"/>
    <property type="evidence" value="ECO:0007669"/>
    <property type="project" value="UniProtKB-ARBA"/>
</dbReference>
<accession>Q9U2V1</accession>
<dbReference type="AlphaFoldDB" id="Q9U2V1"/>
<dbReference type="GO" id="GO:0030154">
    <property type="term" value="P:cell differentiation"/>
    <property type="evidence" value="ECO:0007669"/>
    <property type="project" value="UniProtKB-ARBA"/>
</dbReference>
<dbReference type="PhylomeDB" id="Q9U2V1"/>
<dbReference type="GeneID" id="178478"/>
<dbReference type="IntAct" id="Q9U2V1">
    <property type="interactions" value="1"/>
</dbReference>
<dbReference type="CTD" id="178478"/>
<dbReference type="EMBL" id="BX284604">
    <property type="protein sequence ID" value="CAB55126.1"/>
    <property type="molecule type" value="Genomic_DNA"/>
</dbReference>
<proteinExistence type="predicted"/>
<dbReference type="GO" id="GO:0080090">
    <property type="term" value="P:regulation of primary metabolic process"/>
    <property type="evidence" value="ECO:0007669"/>
    <property type="project" value="UniProtKB-ARBA"/>
</dbReference>
<keyword evidence="8" id="KW-1185">Reference proteome</keyword>
<keyword evidence="1 5" id="KW-0479">Metal-binding</keyword>
<dbReference type="eggNOG" id="KOG1677">
    <property type="taxonomic scope" value="Eukaryota"/>
</dbReference>
<evidence type="ECO:0000256" key="5">
    <source>
        <dbReference type="PROSITE-ProRule" id="PRU00723"/>
    </source>
</evidence>
<dbReference type="PIR" id="T31492">
    <property type="entry name" value="T31492"/>
</dbReference>
<reference evidence="7 8" key="1">
    <citation type="journal article" date="1998" name="Science">
        <title>Genome sequence of the nematode C. elegans: a platform for investigating biology.</title>
        <authorList>
            <consortium name="The C. elegans sequencing consortium"/>
            <person name="Sulson J.E."/>
            <person name="Waterston R."/>
        </authorList>
    </citation>
    <scope>NUCLEOTIDE SEQUENCE [LARGE SCALE GENOMIC DNA]</scope>
    <source>
        <strain evidence="7 8">Bristol N2</strain>
    </source>
</reference>
<keyword evidence="2" id="KW-0677">Repeat</keyword>
<dbReference type="FunFam" id="4.10.1000.10:FF:000018">
    <property type="entry name" value="Zinc finger protein"/>
    <property type="match status" value="1"/>
</dbReference>